<feature type="region of interest" description="Disordered" evidence="1">
    <location>
        <begin position="1"/>
        <end position="101"/>
    </location>
</feature>
<dbReference type="AlphaFoldDB" id="A0A2H6KAY9"/>
<keyword evidence="4" id="KW-1185">Reference proteome</keyword>
<dbReference type="InterPro" id="IPR000300">
    <property type="entry name" value="IPPc"/>
</dbReference>
<dbReference type="InterPro" id="IPR036691">
    <property type="entry name" value="Endo/exonu/phosph_ase_sf"/>
</dbReference>
<dbReference type="Pfam" id="PF22669">
    <property type="entry name" value="Exo_endo_phos2"/>
    <property type="match status" value="1"/>
</dbReference>
<sequence>MVSGAGNNDGDKSDSPTDAYTPVSVKDRVAAYSRRRNGDAQLSASGRRLPHFPPTSASGIQPPKVDGKETPLGPPPATPNKSHNRARFMPRKLQSPEKDDYRDLSARPVRIFVGTWNCVYQEPEESVILKPQHKESNWTDRLLHTAESVSHWIGNVFTRTGRDHGDGATDADGSEAHVIRKESSRDTSDGQNTIADDANSRGTSPDRVTSRWLKGGAKPGAPGASNTTSAEATPEACSTNYSLAGSVEQSVPSPNRSSADSASLPSGCAAPSSGGPHMLSKTPTVSFGKHHEASTSDCSTTPSPCSRTSGSSFTVENVSPRPALARLTRKAKLGKTPTDCPAIPGILRQSTFQLKPLTPDDEEPLRDWIPAGYDVYIISLQETLSCSMFVSITKYLQRQSKEELVRVPLEEYKLSGYGDGAFLHTKSTSIAVWVRKSLLDSGVASVDVSKAIPLSRINRSKGVVSFRMSLCGQVICVVGCHLPTRYSAREKAATYIVRKLCDLYGGQGSTIDEVFHHVLWTGDFNFRVTNVSANEALVFLNEKRLQELFSHDELYKGSASMFAAMKFEEGVVRFYPTYKKRDDRDVADYAKEDWADAEYHTRFETQWYKGGNVKERVPSWTDRVLKWSLPPLRTCLQIDEATYSAAQPKVKNLLMTSDHSPVGCGLVLWPLRSSANLLPRKNLGSTY</sequence>
<dbReference type="GO" id="GO:0004439">
    <property type="term" value="F:phosphatidylinositol-4,5-bisphosphate 5-phosphatase activity"/>
    <property type="evidence" value="ECO:0007669"/>
    <property type="project" value="TreeGrafter"/>
</dbReference>
<dbReference type="OrthoDB" id="7862313at2759"/>
<dbReference type="RefSeq" id="XP_028866405.1">
    <property type="nucleotide sequence ID" value="XM_029010572.1"/>
</dbReference>
<evidence type="ECO:0000259" key="2">
    <source>
        <dbReference type="SMART" id="SM00128"/>
    </source>
</evidence>
<feature type="compositionally biased region" description="Polar residues" evidence="1">
    <location>
        <begin position="225"/>
        <end position="264"/>
    </location>
</feature>
<feature type="domain" description="Inositol polyphosphate-related phosphatase" evidence="2">
    <location>
        <begin position="350"/>
        <end position="674"/>
    </location>
</feature>
<evidence type="ECO:0000313" key="4">
    <source>
        <dbReference type="Proteomes" id="UP000236319"/>
    </source>
</evidence>
<dbReference type="Gene3D" id="3.60.10.10">
    <property type="entry name" value="Endonuclease/exonuclease/phosphatase"/>
    <property type="match status" value="1"/>
</dbReference>
<feature type="compositionally biased region" description="Low complexity" evidence="1">
    <location>
        <begin position="295"/>
        <end position="314"/>
    </location>
</feature>
<name>A0A2H6KAY9_9APIC</name>
<dbReference type="Proteomes" id="UP000236319">
    <property type="component" value="Unassembled WGS sequence"/>
</dbReference>
<evidence type="ECO:0000256" key="1">
    <source>
        <dbReference type="SAM" id="MobiDB-lite"/>
    </source>
</evidence>
<reference evidence="3 4" key="1">
    <citation type="journal article" date="2017" name="BMC Genomics">
        <title>Whole-genome assembly of Babesia ovata and comparative genomics between closely related pathogens.</title>
        <authorList>
            <person name="Yamagishi J."/>
            <person name="Asada M."/>
            <person name="Hakimi H."/>
            <person name="Tanaka T.Q."/>
            <person name="Sugimoto C."/>
            <person name="Kawazu S."/>
        </authorList>
    </citation>
    <scope>NUCLEOTIDE SEQUENCE [LARGE SCALE GENOMIC DNA]</scope>
    <source>
        <strain evidence="3 4">Miyake</strain>
    </source>
</reference>
<dbReference type="SUPFAM" id="SSF56219">
    <property type="entry name" value="DNase I-like"/>
    <property type="match status" value="1"/>
</dbReference>
<dbReference type="GeneID" id="39873932"/>
<dbReference type="PANTHER" id="PTHR11200:SF275">
    <property type="entry name" value="LD06095P"/>
    <property type="match status" value="1"/>
</dbReference>
<dbReference type="GO" id="GO:0004519">
    <property type="term" value="F:endonuclease activity"/>
    <property type="evidence" value="ECO:0007669"/>
    <property type="project" value="UniProtKB-KW"/>
</dbReference>
<dbReference type="VEuPathDB" id="PiroplasmaDB:BOVATA_016550"/>
<dbReference type="PANTHER" id="PTHR11200">
    <property type="entry name" value="INOSITOL 5-PHOSPHATASE"/>
    <property type="match status" value="1"/>
</dbReference>
<dbReference type="SMART" id="SM00128">
    <property type="entry name" value="IPPc"/>
    <property type="match status" value="1"/>
</dbReference>
<feature type="compositionally biased region" description="Basic and acidic residues" evidence="1">
    <location>
        <begin position="174"/>
        <end position="188"/>
    </location>
</feature>
<comment type="caution">
    <text evidence="3">The sequence shown here is derived from an EMBL/GenBank/DDBJ whole genome shotgun (WGS) entry which is preliminary data.</text>
</comment>
<keyword evidence="3" id="KW-0378">Hydrolase</keyword>
<dbReference type="InterPro" id="IPR046985">
    <property type="entry name" value="IP5"/>
</dbReference>
<feature type="compositionally biased region" description="Polar residues" evidence="1">
    <location>
        <begin position="189"/>
        <end position="207"/>
    </location>
</feature>
<organism evidence="3 4">
    <name type="scientific">Babesia ovata</name>
    <dbReference type="NCBI Taxonomy" id="189622"/>
    <lineage>
        <taxon>Eukaryota</taxon>
        <taxon>Sar</taxon>
        <taxon>Alveolata</taxon>
        <taxon>Apicomplexa</taxon>
        <taxon>Aconoidasida</taxon>
        <taxon>Piroplasmida</taxon>
        <taxon>Babesiidae</taxon>
        <taxon>Babesia</taxon>
    </lineage>
</organism>
<protein>
    <submittedName>
        <fullName evidence="3">Endonuclease exonuclease phosphatase family protein</fullName>
    </submittedName>
</protein>
<dbReference type="EMBL" id="BDSA01000002">
    <property type="protein sequence ID" value="GBE60162.1"/>
    <property type="molecule type" value="Genomic_DNA"/>
</dbReference>
<keyword evidence="3" id="KW-0255">Endonuclease</keyword>
<dbReference type="GO" id="GO:0046856">
    <property type="term" value="P:phosphatidylinositol dephosphorylation"/>
    <property type="evidence" value="ECO:0007669"/>
    <property type="project" value="InterPro"/>
</dbReference>
<gene>
    <name evidence="3" type="ORF">BOVATA_016550</name>
</gene>
<keyword evidence="3" id="KW-0540">Nuclease</keyword>
<keyword evidence="3" id="KW-0269">Exonuclease</keyword>
<evidence type="ECO:0000313" key="3">
    <source>
        <dbReference type="EMBL" id="GBE60162.1"/>
    </source>
</evidence>
<dbReference type="GO" id="GO:0004527">
    <property type="term" value="F:exonuclease activity"/>
    <property type="evidence" value="ECO:0007669"/>
    <property type="project" value="UniProtKB-KW"/>
</dbReference>
<accession>A0A2H6KAY9</accession>
<feature type="compositionally biased region" description="Low complexity" evidence="1">
    <location>
        <begin position="214"/>
        <end position="224"/>
    </location>
</feature>
<proteinExistence type="predicted"/>
<feature type="region of interest" description="Disordered" evidence="1">
    <location>
        <begin position="161"/>
        <end position="316"/>
    </location>
</feature>